<gene>
    <name evidence="2" type="ORF">LMH87_002907</name>
</gene>
<protein>
    <recommendedName>
        <fullName evidence="4">Short-chain dehydrogenase/reductase</fullName>
    </recommendedName>
</protein>
<dbReference type="EMBL" id="JAJHUN010000010">
    <property type="protein sequence ID" value="KAJ4148438.1"/>
    <property type="molecule type" value="Genomic_DNA"/>
</dbReference>
<name>A0A9W8Q7S8_AKAMU</name>
<dbReference type="PANTHER" id="PTHR47534">
    <property type="entry name" value="YALI0E05731P"/>
    <property type="match status" value="1"/>
</dbReference>
<dbReference type="Pfam" id="PF00106">
    <property type="entry name" value="adh_short"/>
    <property type="match status" value="1"/>
</dbReference>
<reference evidence="2" key="1">
    <citation type="journal article" date="2023" name="Access Microbiol">
        <title>De-novo genome assembly for Akanthomyces muscarius, a biocontrol agent of insect agricultural pests.</title>
        <authorList>
            <person name="Erdos Z."/>
            <person name="Studholme D.J."/>
            <person name="Raymond B."/>
            <person name="Sharma M."/>
        </authorList>
    </citation>
    <scope>NUCLEOTIDE SEQUENCE</scope>
    <source>
        <strain evidence="2">Ve6</strain>
    </source>
</reference>
<accession>A0A9W8Q7S8</accession>
<evidence type="ECO:0000313" key="3">
    <source>
        <dbReference type="Proteomes" id="UP001144673"/>
    </source>
</evidence>
<keyword evidence="1" id="KW-0560">Oxidoreductase</keyword>
<dbReference type="GO" id="GO:0016491">
    <property type="term" value="F:oxidoreductase activity"/>
    <property type="evidence" value="ECO:0007669"/>
    <property type="project" value="UniProtKB-KW"/>
</dbReference>
<organism evidence="2 3">
    <name type="scientific">Akanthomyces muscarius</name>
    <name type="common">Entomopathogenic fungus</name>
    <name type="synonym">Lecanicillium muscarium</name>
    <dbReference type="NCBI Taxonomy" id="2231603"/>
    <lineage>
        <taxon>Eukaryota</taxon>
        <taxon>Fungi</taxon>
        <taxon>Dikarya</taxon>
        <taxon>Ascomycota</taxon>
        <taxon>Pezizomycotina</taxon>
        <taxon>Sordariomycetes</taxon>
        <taxon>Hypocreomycetidae</taxon>
        <taxon>Hypocreales</taxon>
        <taxon>Cordycipitaceae</taxon>
        <taxon>Akanthomyces</taxon>
    </lineage>
</organism>
<dbReference type="PANTHER" id="PTHR47534:SF3">
    <property type="entry name" value="ALCOHOL DEHYDROGENASE-LIKE C-TERMINAL DOMAIN-CONTAINING PROTEIN"/>
    <property type="match status" value="1"/>
</dbReference>
<keyword evidence="3" id="KW-1185">Reference proteome</keyword>
<dbReference type="InterPro" id="IPR052228">
    <property type="entry name" value="Sec_Metab_Biosynth_Oxidored"/>
</dbReference>
<dbReference type="SUPFAM" id="SSF51735">
    <property type="entry name" value="NAD(P)-binding Rossmann-fold domains"/>
    <property type="match status" value="1"/>
</dbReference>
<dbReference type="KEGG" id="amus:LMH87_002907"/>
<dbReference type="AlphaFoldDB" id="A0A9W8Q7S8"/>
<dbReference type="Gene3D" id="3.40.50.720">
    <property type="entry name" value="NAD(P)-binding Rossmann-like Domain"/>
    <property type="match status" value="1"/>
</dbReference>
<sequence length="330" mass="35687">MVSQSVVQHSNSLISNSLSSPVTALFVGGTSGVGRITLLKLAKFAKCPRIYLVGRSQAAADEIIAECRTLNPQGHYTFLQADVSLVAGVDRFCETFKGLESTLDLLFLSPGVLSMDRSVTSENIHLLAAVNYYCRMRIITSLLPLVQRSSLRRVMTVAGGGNEGPLDLDDLQGLRVPIPQLRGHLSTLITLGLETVAIKAPSVSFIHSYPGSVVTGLYRDLEKPPFDLASAVSIDECGERQLYVATNARFAPKELHSVGVSMEGADVTVGSNREPNSGVYTVGKDCESASKQVLNSLADLREQGAVQRIWQHTMDLFREVLEAPTIKKQG</sequence>
<dbReference type="GeneID" id="80890066"/>
<comment type="caution">
    <text evidence="2">The sequence shown here is derived from an EMBL/GenBank/DDBJ whole genome shotgun (WGS) entry which is preliminary data.</text>
</comment>
<evidence type="ECO:0000313" key="2">
    <source>
        <dbReference type="EMBL" id="KAJ4148438.1"/>
    </source>
</evidence>
<dbReference type="Proteomes" id="UP001144673">
    <property type="component" value="Chromosome 3"/>
</dbReference>
<dbReference type="InterPro" id="IPR036291">
    <property type="entry name" value="NAD(P)-bd_dom_sf"/>
</dbReference>
<evidence type="ECO:0008006" key="4">
    <source>
        <dbReference type="Google" id="ProtNLM"/>
    </source>
</evidence>
<evidence type="ECO:0000256" key="1">
    <source>
        <dbReference type="ARBA" id="ARBA00023002"/>
    </source>
</evidence>
<proteinExistence type="predicted"/>
<dbReference type="RefSeq" id="XP_056051379.1">
    <property type="nucleotide sequence ID" value="XM_056194441.1"/>
</dbReference>
<dbReference type="InterPro" id="IPR002347">
    <property type="entry name" value="SDR_fam"/>
</dbReference>